<organism evidence="1 2">
    <name type="scientific">Paramuricea clavata</name>
    <name type="common">Red gorgonian</name>
    <name type="synonym">Violescent sea-whip</name>
    <dbReference type="NCBI Taxonomy" id="317549"/>
    <lineage>
        <taxon>Eukaryota</taxon>
        <taxon>Metazoa</taxon>
        <taxon>Cnidaria</taxon>
        <taxon>Anthozoa</taxon>
        <taxon>Octocorallia</taxon>
        <taxon>Malacalcyonacea</taxon>
        <taxon>Plexauridae</taxon>
        <taxon>Paramuricea</taxon>
    </lineage>
</organism>
<dbReference type="EMBL" id="CACRXK020000675">
    <property type="protein sequence ID" value="CAB3983925.1"/>
    <property type="molecule type" value="Genomic_DNA"/>
</dbReference>
<reference evidence="1" key="1">
    <citation type="submission" date="2020-04" db="EMBL/GenBank/DDBJ databases">
        <authorList>
            <person name="Alioto T."/>
            <person name="Alioto T."/>
            <person name="Gomez Garrido J."/>
        </authorList>
    </citation>
    <scope>NUCLEOTIDE SEQUENCE</scope>
    <source>
        <strain evidence="1">A484AB</strain>
    </source>
</reference>
<dbReference type="AlphaFoldDB" id="A0A6S7FWR0"/>
<feature type="non-terminal residue" evidence="1">
    <location>
        <position position="1"/>
    </location>
</feature>
<gene>
    <name evidence="1" type="ORF">PACLA_8A024386</name>
</gene>
<dbReference type="Proteomes" id="UP001152795">
    <property type="component" value="Unassembled WGS sequence"/>
</dbReference>
<sequence>RVWMVAAVSLEKRFGFWPFSQFINEKPIRDIVDSYRSQMEFPAFGSVEFKMLTDNLRERLKRFYISPTDNLPKWLKSFDRGNMYKVRRYPKYIVTKEPLSFIHYSLNLILDEMEKTAFEIVDEMAKRACDMHDDNN</sequence>
<keyword evidence="2" id="KW-1185">Reference proteome</keyword>
<evidence type="ECO:0000313" key="2">
    <source>
        <dbReference type="Proteomes" id="UP001152795"/>
    </source>
</evidence>
<evidence type="ECO:0000313" key="1">
    <source>
        <dbReference type="EMBL" id="CAB3983925.1"/>
    </source>
</evidence>
<name>A0A6S7FWR0_PARCT</name>
<accession>A0A6S7FWR0</accession>
<protein>
    <submittedName>
        <fullName evidence="1">Uncharacterized protein</fullName>
    </submittedName>
</protein>
<comment type="caution">
    <text evidence="1">The sequence shown here is derived from an EMBL/GenBank/DDBJ whole genome shotgun (WGS) entry which is preliminary data.</text>
</comment>
<proteinExistence type="predicted"/>